<feature type="compositionally biased region" description="Basic residues" evidence="1">
    <location>
        <begin position="185"/>
        <end position="195"/>
    </location>
</feature>
<keyword evidence="2" id="KW-1133">Transmembrane helix</keyword>
<sequence>MAANSFADTVVNGMLSWLKGFASWVLRLFDLAGSGGISPLEWLSDHWLQLLIFFLIVGVAADIIVWLIRWRPYWVWFRKKRIVVDDENFFEDAGKEPPRHETARVRPVRRPDTIVRREPPPANRPRPVRANAAPGPSQRRPARKRPEAPAHDIFEDEMFKIKPEPGTRKVHEDAVFNVSNLPGAQRHKKRPAPKKRVADKEDNLFDIN</sequence>
<gene>
    <name evidence="3" type="ORF">IAA52_12325</name>
</gene>
<proteinExistence type="predicted"/>
<protein>
    <submittedName>
        <fullName evidence="3">Uncharacterized protein</fullName>
    </submittedName>
</protein>
<dbReference type="AlphaFoldDB" id="A0A9D1CY10"/>
<evidence type="ECO:0000256" key="2">
    <source>
        <dbReference type="SAM" id="Phobius"/>
    </source>
</evidence>
<feature type="transmembrane region" description="Helical" evidence="2">
    <location>
        <begin position="47"/>
        <end position="68"/>
    </location>
</feature>
<comment type="caution">
    <text evidence="3">The sequence shown here is derived from an EMBL/GenBank/DDBJ whole genome shotgun (WGS) entry which is preliminary data.</text>
</comment>
<feature type="compositionally biased region" description="Basic and acidic residues" evidence="1">
    <location>
        <begin position="93"/>
        <end position="119"/>
    </location>
</feature>
<feature type="compositionally biased region" description="Basic and acidic residues" evidence="1">
    <location>
        <begin position="144"/>
        <end position="174"/>
    </location>
</feature>
<accession>A0A9D1CY10</accession>
<name>A0A9D1CY10_9FIRM</name>
<feature type="compositionally biased region" description="Basic and acidic residues" evidence="1">
    <location>
        <begin position="196"/>
        <end position="208"/>
    </location>
</feature>
<evidence type="ECO:0000256" key="1">
    <source>
        <dbReference type="SAM" id="MobiDB-lite"/>
    </source>
</evidence>
<dbReference type="Proteomes" id="UP000824260">
    <property type="component" value="Unassembled WGS sequence"/>
</dbReference>
<reference evidence="3" key="1">
    <citation type="submission" date="2020-10" db="EMBL/GenBank/DDBJ databases">
        <authorList>
            <person name="Gilroy R."/>
        </authorList>
    </citation>
    <scope>NUCLEOTIDE SEQUENCE</scope>
    <source>
        <strain evidence="3">ChiSjej6B24-2974</strain>
    </source>
</reference>
<feature type="region of interest" description="Disordered" evidence="1">
    <location>
        <begin position="93"/>
        <end position="208"/>
    </location>
</feature>
<organism evidence="3 4">
    <name type="scientific">Candidatus Pullichristensenella stercorigallinarum</name>
    <dbReference type="NCBI Taxonomy" id="2840909"/>
    <lineage>
        <taxon>Bacteria</taxon>
        <taxon>Bacillati</taxon>
        <taxon>Bacillota</taxon>
        <taxon>Clostridia</taxon>
        <taxon>Candidatus Pullichristensenella</taxon>
    </lineage>
</organism>
<dbReference type="EMBL" id="DVFZ01000116">
    <property type="protein sequence ID" value="HIQ83869.1"/>
    <property type="molecule type" value="Genomic_DNA"/>
</dbReference>
<evidence type="ECO:0000313" key="4">
    <source>
        <dbReference type="Proteomes" id="UP000824260"/>
    </source>
</evidence>
<reference evidence="3" key="2">
    <citation type="journal article" date="2021" name="PeerJ">
        <title>Extensive microbial diversity within the chicken gut microbiome revealed by metagenomics and culture.</title>
        <authorList>
            <person name="Gilroy R."/>
            <person name="Ravi A."/>
            <person name="Getino M."/>
            <person name="Pursley I."/>
            <person name="Horton D.L."/>
            <person name="Alikhan N.F."/>
            <person name="Baker D."/>
            <person name="Gharbi K."/>
            <person name="Hall N."/>
            <person name="Watson M."/>
            <person name="Adriaenssens E.M."/>
            <person name="Foster-Nyarko E."/>
            <person name="Jarju S."/>
            <person name="Secka A."/>
            <person name="Antonio M."/>
            <person name="Oren A."/>
            <person name="Chaudhuri R.R."/>
            <person name="La Ragione R."/>
            <person name="Hildebrand F."/>
            <person name="Pallen M.J."/>
        </authorList>
    </citation>
    <scope>NUCLEOTIDE SEQUENCE</scope>
    <source>
        <strain evidence="3">ChiSjej6B24-2974</strain>
    </source>
</reference>
<evidence type="ECO:0000313" key="3">
    <source>
        <dbReference type="EMBL" id="HIQ83869.1"/>
    </source>
</evidence>
<keyword evidence="2" id="KW-0472">Membrane</keyword>
<keyword evidence="2" id="KW-0812">Transmembrane</keyword>